<feature type="DNA-binding region" description="H-T-H motif" evidence="4">
    <location>
        <begin position="56"/>
        <end position="75"/>
    </location>
</feature>
<protein>
    <submittedName>
        <fullName evidence="7">TetR/AcrR family transcriptional regulator</fullName>
    </submittedName>
</protein>
<name>A0A9X1YNI7_9BURK</name>
<keyword evidence="2 4" id="KW-0238">DNA-binding</keyword>
<feature type="domain" description="HTH tetR-type" evidence="6">
    <location>
        <begin position="33"/>
        <end position="93"/>
    </location>
</feature>
<evidence type="ECO:0000256" key="3">
    <source>
        <dbReference type="ARBA" id="ARBA00023163"/>
    </source>
</evidence>
<proteinExistence type="predicted"/>
<dbReference type="RefSeq" id="WP_275684265.1">
    <property type="nucleotide sequence ID" value="NZ_JAJLJH010000007.1"/>
</dbReference>
<dbReference type="InterPro" id="IPR001647">
    <property type="entry name" value="HTH_TetR"/>
</dbReference>
<dbReference type="InterPro" id="IPR009057">
    <property type="entry name" value="Homeodomain-like_sf"/>
</dbReference>
<evidence type="ECO:0000256" key="1">
    <source>
        <dbReference type="ARBA" id="ARBA00023015"/>
    </source>
</evidence>
<accession>A0A9X1YNI7</accession>
<organism evidence="7 8">
    <name type="scientific">Scleromatobacter humisilvae</name>
    <dbReference type="NCBI Taxonomy" id="2897159"/>
    <lineage>
        <taxon>Bacteria</taxon>
        <taxon>Pseudomonadati</taxon>
        <taxon>Pseudomonadota</taxon>
        <taxon>Betaproteobacteria</taxon>
        <taxon>Burkholderiales</taxon>
        <taxon>Sphaerotilaceae</taxon>
        <taxon>Scleromatobacter</taxon>
    </lineage>
</organism>
<keyword evidence="1" id="KW-0805">Transcription regulation</keyword>
<dbReference type="PROSITE" id="PS50977">
    <property type="entry name" value="HTH_TETR_2"/>
    <property type="match status" value="1"/>
</dbReference>
<dbReference type="Pfam" id="PF00440">
    <property type="entry name" value="TetR_N"/>
    <property type="match status" value="1"/>
</dbReference>
<sequence length="226" mass="24948">MPRKSKASDDAPPPAASGVELDRKRDPTQTRALETCERILDAAANLLGEVGIERLSTNLICERAGLSPPALYRYYPNKYAVLAELGVRLMMSQNELLEKWATPATMRLPAAKFEQRIRELFLDTLAMTRQAIAGEWITRALRAVPSLAPVRIESHEHVTGLVVAAFASAYPGVPEARVRLVSRLGIEVMYSAQELLVDDATLDADEVAAVMSHMVATQVLQLRKER</sequence>
<evidence type="ECO:0000259" key="6">
    <source>
        <dbReference type="PROSITE" id="PS50977"/>
    </source>
</evidence>
<dbReference type="EMBL" id="JAJLJH010000007">
    <property type="protein sequence ID" value="MCK9688225.1"/>
    <property type="molecule type" value="Genomic_DNA"/>
</dbReference>
<evidence type="ECO:0000256" key="2">
    <source>
        <dbReference type="ARBA" id="ARBA00023125"/>
    </source>
</evidence>
<dbReference type="PANTHER" id="PTHR30055:SF234">
    <property type="entry name" value="HTH-TYPE TRANSCRIPTIONAL REGULATOR BETI"/>
    <property type="match status" value="1"/>
</dbReference>
<dbReference type="InterPro" id="IPR050109">
    <property type="entry name" value="HTH-type_TetR-like_transc_reg"/>
</dbReference>
<feature type="region of interest" description="Disordered" evidence="5">
    <location>
        <begin position="1"/>
        <end position="28"/>
    </location>
</feature>
<dbReference type="GO" id="GO:0003700">
    <property type="term" value="F:DNA-binding transcription factor activity"/>
    <property type="evidence" value="ECO:0007669"/>
    <property type="project" value="TreeGrafter"/>
</dbReference>
<evidence type="ECO:0000313" key="7">
    <source>
        <dbReference type="EMBL" id="MCK9688225.1"/>
    </source>
</evidence>
<dbReference type="SUPFAM" id="SSF46689">
    <property type="entry name" value="Homeodomain-like"/>
    <property type="match status" value="1"/>
</dbReference>
<dbReference type="Gene3D" id="1.10.357.10">
    <property type="entry name" value="Tetracycline Repressor, domain 2"/>
    <property type="match status" value="1"/>
</dbReference>
<dbReference type="PANTHER" id="PTHR30055">
    <property type="entry name" value="HTH-TYPE TRANSCRIPTIONAL REGULATOR RUTR"/>
    <property type="match status" value="1"/>
</dbReference>
<dbReference type="GO" id="GO:0000976">
    <property type="term" value="F:transcription cis-regulatory region binding"/>
    <property type="evidence" value="ECO:0007669"/>
    <property type="project" value="TreeGrafter"/>
</dbReference>
<keyword evidence="3" id="KW-0804">Transcription</keyword>
<evidence type="ECO:0000313" key="8">
    <source>
        <dbReference type="Proteomes" id="UP001139353"/>
    </source>
</evidence>
<dbReference type="PRINTS" id="PR00455">
    <property type="entry name" value="HTHTETR"/>
</dbReference>
<evidence type="ECO:0000256" key="5">
    <source>
        <dbReference type="SAM" id="MobiDB-lite"/>
    </source>
</evidence>
<comment type="caution">
    <text evidence="7">The sequence shown here is derived from an EMBL/GenBank/DDBJ whole genome shotgun (WGS) entry which is preliminary data.</text>
</comment>
<dbReference type="AlphaFoldDB" id="A0A9X1YNI7"/>
<dbReference type="Proteomes" id="UP001139353">
    <property type="component" value="Unassembled WGS sequence"/>
</dbReference>
<gene>
    <name evidence="7" type="ORF">LPC04_21165</name>
</gene>
<reference evidence="7" key="1">
    <citation type="submission" date="2021-11" db="EMBL/GenBank/DDBJ databases">
        <title>BS-T2-15 a new species belonging to the Comamonadaceae family isolated from the soil of a French oak forest.</title>
        <authorList>
            <person name="Mieszkin S."/>
            <person name="Alain K."/>
        </authorList>
    </citation>
    <scope>NUCLEOTIDE SEQUENCE</scope>
    <source>
        <strain evidence="7">BS-T2-15</strain>
    </source>
</reference>
<keyword evidence="8" id="KW-1185">Reference proteome</keyword>
<evidence type="ECO:0000256" key="4">
    <source>
        <dbReference type="PROSITE-ProRule" id="PRU00335"/>
    </source>
</evidence>